<dbReference type="eggNOG" id="COG5464">
    <property type="taxonomic scope" value="Bacteria"/>
</dbReference>
<evidence type="ECO:0000313" key="4">
    <source>
        <dbReference type="Proteomes" id="UP000018680"/>
    </source>
</evidence>
<dbReference type="PANTHER" id="PTHR34611">
    <property type="match status" value="1"/>
</dbReference>
<evidence type="ECO:0000256" key="1">
    <source>
        <dbReference type="ARBA" id="ARBA00009787"/>
    </source>
</evidence>
<dbReference type="InterPro" id="IPR006842">
    <property type="entry name" value="Transposase_31"/>
</dbReference>
<gene>
    <name evidence="3" type="ORF">L21SP2_0962</name>
</gene>
<organism evidence="3 4">
    <name type="scientific">Salinispira pacifica</name>
    <dbReference type="NCBI Taxonomy" id="1307761"/>
    <lineage>
        <taxon>Bacteria</taxon>
        <taxon>Pseudomonadati</taxon>
        <taxon>Spirochaetota</taxon>
        <taxon>Spirochaetia</taxon>
        <taxon>Spirochaetales</taxon>
        <taxon>Spirochaetaceae</taxon>
        <taxon>Salinispira</taxon>
    </lineage>
</organism>
<dbReference type="PANTHER" id="PTHR34611:SF2">
    <property type="entry name" value="INACTIVE RECOMBINATION-PROMOTING NUCLEASE-LIKE PROTEIN RPNE-RELATED"/>
    <property type="match status" value="1"/>
</dbReference>
<proteinExistence type="inferred from homology"/>
<keyword evidence="4" id="KW-1185">Reference proteome</keyword>
<sequence length="303" mass="35305">MYMAERKPWDSAYKFLFSSKQVFHQFLTRFVEEDFVQGLAVDDVELVDKSFVSEELLDRESDIIYKVTLPGREVYVYVLLEFQSTPDKTIPVRMLLYILQLYDQLFRSSTKGLLPAVFPVLLYNGSLPWTVPFNISELIAPEIPQKYIPSFAYYPIIERDIPPEKLERIKGLVAAIIYLEQQEDDAALRRTIDKAISMIAEEKPEQLRQFSHWINRMFRGSLENRDIDKVNQLTEVKTMLAEVVDRIEQRGEQRGVQQGIQQGMQQGMQQKAREDARKMLERGFPIADISEITGLSEQEIKKL</sequence>
<reference evidence="3 4" key="1">
    <citation type="journal article" date="2015" name="Stand. Genomic Sci.">
        <title>Complete genome sequence and description of Salinispira pacifica gen. nov., sp. nov., a novel spirochaete isolated form a hypersaline microbial mat.</title>
        <authorList>
            <person name="Ben Hania W."/>
            <person name="Joseph M."/>
            <person name="Schumann P."/>
            <person name="Bunk B."/>
            <person name="Fiebig A."/>
            <person name="Sproer C."/>
            <person name="Klenk H.P."/>
            <person name="Fardeau M.L."/>
            <person name="Spring S."/>
        </authorList>
    </citation>
    <scope>NUCLEOTIDE SEQUENCE [LARGE SCALE GENOMIC DNA]</scope>
    <source>
        <strain evidence="3 4">L21-RPul-D2</strain>
    </source>
</reference>
<dbReference type="GO" id="GO:1990238">
    <property type="term" value="F:double-stranded DNA endonuclease activity"/>
    <property type="evidence" value="ECO:0007669"/>
    <property type="project" value="TreeGrafter"/>
</dbReference>
<dbReference type="NCBIfam" id="TIGR01784">
    <property type="entry name" value="T_den_put_tspse"/>
    <property type="match status" value="1"/>
</dbReference>
<dbReference type="KEGG" id="slr:L21SP2_0962"/>
<dbReference type="PATRIC" id="fig|1307761.3.peg.962"/>
<evidence type="ECO:0000259" key="2">
    <source>
        <dbReference type="Pfam" id="PF04754"/>
    </source>
</evidence>
<dbReference type="InterPro" id="IPR010106">
    <property type="entry name" value="RpnA"/>
</dbReference>
<dbReference type="EMBL" id="CP006939">
    <property type="protein sequence ID" value="AHC14382.1"/>
    <property type="molecule type" value="Genomic_DNA"/>
</dbReference>
<comment type="similarity">
    <text evidence="1">Belongs to the Rpn/YhgA-like nuclease family.</text>
</comment>
<dbReference type="Proteomes" id="UP000018680">
    <property type="component" value="Chromosome"/>
</dbReference>
<protein>
    <recommendedName>
        <fullName evidence="2">Transposase (putative) YhgA-like domain-containing protein</fullName>
    </recommendedName>
</protein>
<feature type="domain" description="Transposase (putative) YhgA-like" evidence="2">
    <location>
        <begin position="8"/>
        <end position="182"/>
    </location>
</feature>
<name>V5WF05_9SPIO</name>
<dbReference type="GO" id="GO:0006310">
    <property type="term" value="P:DNA recombination"/>
    <property type="evidence" value="ECO:0007669"/>
    <property type="project" value="TreeGrafter"/>
</dbReference>
<dbReference type="Pfam" id="PF04754">
    <property type="entry name" value="Transposase_31"/>
    <property type="match status" value="1"/>
</dbReference>
<dbReference type="AlphaFoldDB" id="V5WF05"/>
<dbReference type="HOGENOM" id="CLU_059548_0_1_12"/>
<dbReference type="InterPro" id="IPR051699">
    <property type="entry name" value="Rpn/YhgA-like_nuclease"/>
</dbReference>
<accession>V5WF05</accession>
<dbReference type="STRING" id="1307761.L21SP2_0962"/>
<evidence type="ECO:0000313" key="3">
    <source>
        <dbReference type="EMBL" id="AHC14382.1"/>
    </source>
</evidence>